<reference evidence="3" key="1">
    <citation type="submission" date="2020-01" db="EMBL/GenBank/DDBJ databases">
        <title>Draft genome sequence of the Termite Coptotermes fromosanus.</title>
        <authorList>
            <person name="Itakura S."/>
            <person name="Yosikawa Y."/>
            <person name="Umezawa K."/>
        </authorList>
    </citation>
    <scope>NUCLEOTIDE SEQUENCE [LARGE SCALE GENOMIC DNA]</scope>
</reference>
<evidence type="ECO:0000313" key="2">
    <source>
        <dbReference type="EMBL" id="GFG30145.1"/>
    </source>
</evidence>
<dbReference type="EMBL" id="BLKM01003940">
    <property type="protein sequence ID" value="GFG30145.1"/>
    <property type="molecule type" value="Genomic_DNA"/>
</dbReference>
<gene>
    <name evidence="2" type="ORF">Cfor_09537</name>
</gene>
<dbReference type="PROSITE" id="PS50878">
    <property type="entry name" value="RT_POL"/>
    <property type="match status" value="1"/>
</dbReference>
<evidence type="ECO:0000313" key="3">
    <source>
        <dbReference type="Proteomes" id="UP000502823"/>
    </source>
</evidence>
<protein>
    <recommendedName>
        <fullName evidence="1">Reverse transcriptase domain-containing protein</fullName>
    </recommendedName>
</protein>
<dbReference type="InterPro" id="IPR000477">
    <property type="entry name" value="RT_dom"/>
</dbReference>
<evidence type="ECO:0000259" key="1">
    <source>
        <dbReference type="PROSITE" id="PS50878"/>
    </source>
</evidence>
<dbReference type="OrthoDB" id="445826at2759"/>
<dbReference type="Proteomes" id="UP000502823">
    <property type="component" value="Unassembled WGS sequence"/>
</dbReference>
<proteinExistence type="predicted"/>
<sequence>MEFYGITGKTSQLIKSCLSDRYRRMIIDNNIWTKYYSDWEMVSKGIPQDSILGPLLFLIYINDLPFILKDAGNPNLFADDTSIVFSYPNSNL</sequence>
<organism evidence="2 3">
    <name type="scientific">Coptotermes formosanus</name>
    <name type="common">Formosan subterranean termite</name>
    <dbReference type="NCBI Taxonomy" id="36987"/>
    <lineage>
        <taxon>Eukaryota</taxon>
        <taxon>Metazoa</taxon>
        <taxon>Ecdysozoa</taxon>
        <taxon>Arthropoda</taxon>
        <taxon>Hexapoda</taxon>
        <taxon>Insecta</taxon>
        <taxon>Pterygota</taxon>
        <taxon>Neoptera</taxon>
        <taxon>Polyneoptera</taxon>
        <taxon>Dictyoptera</taxon>
        <taxon>Blattodea</taxon>
        <taxon>Blattoidea</taxon>
        <taxon>Termitoidae</taxon>
        <taxon>Rhinotermitidae</taxon>
        <taxon>Coptotermes</taxon>
    </lineage>
</organism>
<dbReference type="InParanoid" id="A0A6L2PHT9"/>
<dbReference type="AlphaFoldDB" id="A0A6L2PHT9"/>
<keyword evidence="3" id="KW-1185">Reference proteome</keyword>
<name>A0A6L2PHT9_COPFO</name>
<feature type="domain" description="Reverse transcriptase" evidence="1">
    <location>
        <begin position="1"/>
        <end position="92"/>
    </location>
</feature>
<dbReference type="PANTHER" id="PTHR33332">
    <property type="entry name" value="REVERSE TRANSCRIPTASE DOMAIN-CONTAINING PROTEIN"/>
    <property type="match status" value="1"/>
</dbReference>
<comment type="caution">
    <text evidence="2">The sequence shown here is derived from an EMBL/GenBank/DDBJ whole genome shotgun (WGS) entry which is preliminary data.</text>
</comment>
<accession>A0A6L2PHT9</accession>